<evidence type="ECO:0000313" key="2">
    <source>
        <dbReference type="EMBL" id="OGK38579.1"/>
    </source>
</evidence>
<reference evidence="2 3" key="1">
    <citation type="journal article" date="2016" name="Nat. Commun.">
        <title>Thousands of microbial genomes shed light on interconnected biogeochemical processes in an aquifer system.</title>
        <authorList>
            <person name="Anantharaman K."/>
            <person name="Brown C.T."/>
            <person name="Hug L.A."/>
            <person name="Sharon I."/>
            <person name="Castelle C.J."/>
            <person name="Probst A.J."/>
            <person name="Thomas B.C."/>
            <person name="Singh A."/>
            <person name="Wilkins M.J."/>
            <person name="Karaoz U."/>
            <person name="Brodie E.L."/>
            <person name="Williams K.H."/>
            <person name="Hubbard S.S."/>
            <person name="Banfield J.F."/>
        </authorList>
    </citation>
    <scope>NUCLEOTIDE SEQUENCE [LARGE SCALE GENOMIC DNA]</scope>
</reference>
<protein>
    <recommendedName>
        <fullName evidence="1">DUF6922 domain-containing protein</fullName>
    </recommendedName>
</protein>
<organism evidence="2 3">
    <name type="scientific">Candidatus Roizmanbacteria bacterium RIFCSPHIGHO2_12_FULL_41_11</name>
    <dbReference type="NCBI Taxonomy" id="1802052"/>
    <lineage>
        <taxon>Bacteria</taxon>
        <taxon>Candidatus Roizmaniibacteriota</taxon>
    </lineage>
</organism>
<dbReference type="InterPro" id="IPR053830">
    <property type="entry name" value="DUF6922"/>
</dbReference>
<gene>
    <name evidence="2" type="ORF">A3F03_00485</name>
</gene>
<feature type="domain" description="DUF6922" evidence="1">
    <location>
        <begin position="11"/>
        <end position="59"/>
    </location>
</feature>
<dbReference type="AlphaFoldDB" id="A0A1F7I5D9"/>
<evidence type="ECO:0000259" key="1">
    <source>
        <dbReference type="Pfam" id="PF21956"/>
    </source>
</evidence>
<evidence type="ECO:0000313" key="3">
    <source>
        <dbReference type="Proteomes" id="UP000176803"/>
    </source>
</evidence>
<accession>A0A1F7I5D9</accession>
<comment type="caution">
    <text evidence="2">The sequence shown here is derived from an EMBL/GenBank/DDBJ whole genome shotgun (WGS) entry which is preliminary data.</text>
</comment>
<dbReference type="Pfam" id="PF21956">
    <property type="entry name" value="DUF6922"/>
    <property type="match status" value="1"/>
</dbReference>
<dbReference type="EMBL" id="MGAC01000007">
    <property type="protein sequence ID" value="OGK38579.1"/>
    <property type="molecule type" value="Genomic_DNA"/>
</dbReference>
<name>A0A1F7I5D9_9BACT</name>
<dbReference type="Proteomes" id="UP000176803">
    <property type="component" value="Unassembled WGS sequence"/>
</dbReference>
<proteinExistence type="predicted"/>
<sequence>MPNSLPLGFQKYFWDTDLKIINPKKNAVYVVERLLEWGDAKTIHWLENAYGRTYLKKIIIKTRRLSPKSANFYAHFYLINPKRILCLQKGFPQKQRTIWNRWVN</sequence>